<dbReference type="InterPro" id="IPR049016">
    <property type="entry name" value="MYO6_lever"/>
</dbReference>
<dbReference type="Pfam" id="PF21521">
    <property type="entry name" value="MYO6_lever"/>
    <property type="match status" value="1"/>
</dbReference>
<dbReference type="AlphaFoldDB" id="A0ABD0NR88"/>
<dbReference type="Proteomes" id="UP001529510">
    <property type="component" value="Unassembled WGS sequence"/>
</dbReference>
<protein>
    <recommendedName>
        <fullName evidence="2">Myosin VI lever arm domain-containing protein</fullName>
    </recommendedName>
</protein>
<feature type="region of interest" description="Disordered" evidence="1">
    <location>
        <begin position="76"/>
        <end position="120"/>
    </location>
</feature>
<feature type="compositionally biased region" description="Basic and acidic residues" evidence="1">
    <location>
        <begin position="80"/>
        <end position="120"/>
    </location>
</feature>
<gene>
    <name evidence="3" type="ORF">M9458_039519</name>
</gene>
<comment type="caution">
    <text evidence="3">The sequence shown here is derived from an EMBL/GenBank/DDBJ whole genome shotgun (WGS) entry which is preliminary data.</text>
</comment>
<sequence length="120" mass="14568">IDGLVKACNLKKRMENLNKVVSGLKEGKQEMSKHMQELDSSIEAHIRKIKNTVMTRIDIDHEHQALVTRSQELLSTMQKKKQEEEEMERLRRIQEEMEKERKRREEEEQKRKQEEQERRL</sequence>
<evidence type="ECO:0000256" key="1">
    <source>
        <dbReference type="SAM" id="MobiDB-lite"/>
    </source>
</evidence>
<organism evidence="3 4">
    <name type="scientific">Cirrhinus mrigala</name>
    <name type="common">Mrigala</name>
    <dbReference type="NCBI Taxonomy" id="683832"/>
    <lineage>
        <taxon>Eukaryota</taxon>
        <taxon>Metazoa</taxon>
        <taxon>Chordata</taxon>
        <taxon>Craniata</taxon>
        <taxon>Vertebrata</taxon>
        <taxon>Euteleostomi</taxon>
        <taxon>Actinopterygii</taxon>
        <taxon>Neopterygii</taxon>
        <taxon>Teleostei</taxon>
        <taxon>Ostariophysi</taxon>
        <taxon>Cypriniformes</taxon>
        <taxon>Cyprinidae</taxon>
        <taxon>Labeoninae</taxon>
        <taxon>Labeonini</taxon>
        <taxon>Cirrhinus</taxon>
    </lineage>
</organism>
<name>A0ABD0NR88_CIRMR</name>
<feature type="domain" description="Myosin VI lever arm" evidence="2">
    <location>
        <begin position="1"/>
        <end position="77"/>
    </location>
</feature>
<evidence type="ECO:0000313" key="3">
    <source>
        <dbReference type="EMBL" id="KAL0163766.1"/>
    </source>
</evidence>
<proteinExistence type="predicted"/>
<evidence type="ECO:0000259" key="2">
    <source>
        <dbReference type="Pfam" id="PF21521"/>
    </source>
</evidence>
<keyword evidence="4" id="KW-1185">Reference proteome</keyword>
<feature type="non-terminal residue" evidence="3">
    <location>
        <position position="120"/>
    </location>
</feature>
<evidence type="ECO:0000313" key="4">
    <source>
        <dbReference type="Proteomes" id="UP001529510"/>
    </source>
</evidence>
<reference evidence="3 4" key="1">
    <citation type="submission" date="2024-05" db="EMBL/GenBank/DDBJ databases">
        <title>Genome sequencing and assembly of Indian major carp, Cirrhinus mrigala (Hamilton, 1822).</title>
        <authorList>
            <person name="Mohindra V."/>
            <person name="Chowdhury L.M."/>
            <person name="Lal K."/>
            <person name="Jena J.K."/>
        </authorList>
    </citation>
    <scope>NUCLEOTIDE SEQUENCE [LARGE SCALE GENOMIC DNA]</scope>
    <source>
        <strain evidence="3">CM1030</strain>
        <tissue evidence="3">Blood</tissue>
    </source>
</reference>
<dbReference type="EMBL" id="JAMKFB020000020">
    <property type="protein sequence ID" value="KAL0163766.1"/>
    <property type="molecule type" value="Genomic_DNA"/>
</dbReference>
<dbReference type="Gene3D" id="6.10.220.10">
    <property type="match status" value="1"/>
</dbReference>
<feature type="non-terminal residue" evidence="3">
    <location>
        <position position="1"/>
    </location>
</feature>
<accession>A0ABD0NR88</accession>